<name>A0A923L7R6_9BACI</name>
<dbReference type="AlphaFoldDB" id="A0A923L7R6"/>
<dbReference type="EMBL" id="JACOOL010000010">
    <property type="protein sequence ID" value="MBC5637931.1"/>
    <property type="molecule type" value="Genomic_DNA"/>
</dbReference>
<comment type="caution">
    <text evidence="3">The sequence shown here is derived from an EMBL/GenBank/DDBJ whole genome shotgun (WGS) entry which is preliminary data.</text>
</comment>
<evidence type="ECO:0000256" key="1">
    <source>
        <dbReference type="SAM" id="Phobius"/>
    </source>
</evidence>
<gene>
    <name evidence="3" type="ORF">H8S33_14060</name>
</gene>
<keyword evidence="4" id="KW-1185">Reference proteome</keyword>
<organism evidence="3 4">
    <name type="scientific">Ornithinibacillus hominis</name>
    <dbReference type="NCBI Taxonomy" id="2763055"/>
    <lineage>
        <taxon>Bacteria</taxon>
        <taxon>Bacillati</taxon>
        <taxon>Bacillota</taxon>
        <taxon>Bacilli</taxon>
        <taxon>Bacillales</taxon>
        <taxon>Bacillaceae</taxon>
        <taxon>Ornithinibacillus</taxon>
    </lineage>
</organism>
<keyword evidence="1" id="KW-0812">Transmembrane</keyword>
<feature type="domain" description="DUF4179" evidence="2">
    <location>
        <begin position="48"/>
        <end position="132"/>
    </location>
</feature>
<protein>
    <submittedName>
        <fullName evidence="3">DUF4179 domain-containing protein</fullName>
    </submittedName>
</protein>
<reference evidence="3" key="1">
    <citation type="submission" date="2020-08" db="EMBL/GenBank/DDBJ databases">
        <title>Genome public.</title>
        <authorList>
            <person name="Liu C."/>
            <person name="Sun Q."/>
        </authorList>
    </citation>
    <scope>NUCLEOTIDE SEQUENCE</scope>
    <source>
        <strain evidence="3">BX22</strain>
    </source>
</reference>
<evidence type="ECO:0000259" key="2">
    <source>
        <dbReference type="Pfam" id="PF13786"/>
    </source>
</evidence>
<accession>A0A923L7R6</accession>
<dbReference type="InterPro" id="IPR025436">
    <property type="entry name" value="DUF4179"/>
</dbReference>
<feature type="transmembrane region" description="Helical" evidence="1">
    <location>
        <begin position="48"/>
        <end position="66"/>
    </location>
</feature>
<proteinExistence type="predicted"/>
<dbReference type="Proteomes" id="UP000637359">
    <property type="component" value="Unassembled WGS sequence"/>
</dbReference>
<sequence length="442" mass="50846">MEKLRGEISRMVDGTPIPEQKLQETVQDALIKARNKEKKPFYFPKHRVIATIASIFVLAFGLLLLSNDLELASGENPNTTSIMYQQSDDGLKRMVTEGRSQRIDQEVVDQGIKVRLEEGYMDNHQLAISYEVHPEKENEILFNEWFIDFELLVDGKSHPSLFQISQRDVLDTGGVIHFNQVKDIEPNAEISLHINKVNDVEGDWFFQFHLDKEMEFLVSSDFEAKQDALGNSMMIGNVELSPSTLKLIAYTKLKVEEPESGYTDFNYRVIGMGKEGHMYLLDNYSSGGNTPKVGKVNRFNDVLEIPRGVNVYSYQIIPYITTFQGEEFIHEHYISFKRNEHHVPFAEGEIVGSHSEFKVESIKHKEDATIITYTTDQTIPVFPYIVNKEKDEYINAVSFQYDGDNKVIVTYPKVDIDKDTHFMLDDATYQVFPELETRIDLK</sequence>
<keyword evidence="1" id="KW-0472">Membrane</keyword>
<dbReference type="RefSeq" id="WP_186870635.1">
    <property type="nucleotide sequence ID" value="NZ_JACOOL010000010.1"/>
</dbReference>
<dbReference type="Pfam" id="PF13786">
    <property type="entry name" value="DUF4179"/>
    <property type="match status" value="1"/>
</dbReference>
<keyword evidence="1" id="KW-1133">Transmembrane helix</keyword>
<dbReference type="Gene3D" id="2.60.40.1630">
    <property type="entry name" value="bacillus anthracis domain"/>
    <property type="match status" value="1"/>
</dbReference>
<evidence type="ECO:0000313" key="3">
    <source>
        <dbReference type="EMBL" id="MBC5637931.1"/>
    </source>
</evidence>
<evidence type="ECO:0000313" key="4">
    <source>
        <dbReference type="Proteomes" id="UP000637359"/>
    </source>
</evidence>